<dbReference type="InterPro" id="IPR001810">
    <property type="entry name" value="F-box_dom"/>
</dbReference>
<dbReference type="Proteomes" id="UP001161247">
    <property type="component" value="Chromosome 2"/>
</dbReference>
<sequence>MAEPPVLPDELHGEILRRVSVKSLMRFKCVSKTWLPTLLDPSFTKTYGGGSRVNSYKLLSVGHKYQILTVEKDSTWRDIDPPPVDINHREGVNYSEGVLYWLTSWDRNEMVTFDLVQEKFQSIPLPERNVSYQLVNSGPVAVMSEAYPGNRWSVIYYNSNNNNNNNRRISPKGAWSDDEVMYDLSSQEETGLFPEGLFPDGKMLLYSSQGHSYLFDPIQRETKEIGTASEEFRNIRNWTGGSVISGNPSTLSMVEPVLPDELHWEILRWLPAKSLMRLKCVSKIWRSTIMDRSFRKAYCGGSRGLLMHKKSLFYLFRLDDIEEENDDGPNTCQVSHYSTVKHGCDHEMQATGVVNGYLDGSDRKNYYLGFDPDIKLYKLLFIKRFRIASNLLHTKCQILTIGAASSWRDISPPSVEINSASGYSEGVLYWLGRDHVVAFDLIQEKFRSIPLHKAGLRCFLLNFGNMAVMSIWDANDKRLIARYNNIRGHSGESLVGEGAWDKKVQFILPSQEFNLFPGGILPNGKVLMFPYDKSPFDQLPASFYLFDPIKRETKEIVIEVDPSVASELLGDGSKRRALLLRGSYYEENINSLRCLTSAS</sequence>
<accession>A0AAV1CLQ5</accession>
<gene>
    <name evidence="2" type="ORF">OLC1_LOCUS6539</name>
</gene>
<name>A0AAV1CLQ5_OLDCO</name>
<dbReference type="CDD" id="cd22157">
    <property type="entry name" value="F-box_AtFBW1-like"/>
    <property type="match status" value="1"/>
</dbReference>
<dbReference type="PANTHER" id="PTHR31111">
    <property type="entry name" value="BNAA05G37150D PROTEIN-RELATED"/>
    <property type="match status" value="1"/>
</dbReference>
<protein>
    <submittedName>
        <fullName evidence="2">OLC1v1031597C1</fullName>
    </submittedName>
</protein>
<dbReference type="InterPro" id="IPR017451">
    <property type="entry name" value="F-box-assoc_interact_dom"/>
</dbReference>
<evidence type="ECO:0000259" key="1">
    <source>
        <dbReference type="PROSITE" id="PS50181"/>
    </source>
</evidence>
<dbReference type="InterPro" id="IPR013187">
    <property type="entry name" value="F-box-assoc_dom_typ3"/>
</dbReference>
<dbReference type="InterPro" id="IPR036047">
    <property type="entry name" value="F-box-like_dom_sf"/>
</dbReference>
<reference evidence="2" key="1">
    <citation type="submission" date="2023-03" db="EMBL/GenBank/DDBJ databases">
        <authorList>
            <person name="Julca I."/>
        </authorList>
    </citation>
    <scope>NUCLEOTIDE SEQUENCE</scope>
</reference>
<dbReference type="Gene3D" id="1.20.1280.50">
    <property type="match status" value="2"/>
</dbReference>
<dbReference type="SMART" id="SM00256">
    <property type="entry name" value="FBOX"/>
    <property type="match status" value="2"/>
</dbReference>
<proteinExistence type="predicted"/>
<evidence type="ECO:0000313" key="2">
    <source>
        <dbReference type="EMBL" id="CAI9095608.1"/>
    </source>
</evidence>
<dbReference type="Pfam" id="PF00646">
    <property type="entry name" value="F-box"/>
    <property type="match status" value="2"/>
</dbReference>
<keyword evidence="3" id="KW-1185">Reference proteome</keyword>
<dbReference type="SUPFAM" id="SSF81383">
    <property type="entry name" value="F-box domain"/>
    <property type="match status" value="2"/>
</dbReference>
<dbReference type="NCBIfam" id="TIGR01640">
    <property type="entry name" value="F_box_assoc_1"/>
    <property type="match status" value="1"/>
</dbReference>
<dbReference type="EMBL" id="OX459119">
    <property type="protein sequence ID" value="CAI9095608.1"/>
    <property type="molecule type" value="Genomic_DNA"/>
</dbReference>
<feature type="domain" description="F-box" evidence="1">
    <location>
        <begin position="252"/>
        <end position="297"/>
    </location>
</feature>
<dbReference type="PROSITE" id="PS50181">
    <property type="entry name" value="FBOX"/>
    <property type="match status" value="1"/>
</dbReference>
<dbReference type="Pfam" id="PF08268">
    <property type="entry name" value="FBA_3"/>
    <property type="match status" value="2"/>
</dbReference>
<organism evidence="2 3">
    <name type="scientific">Oldenlandia corymbosa var. corymbosa</name>
    <dbReference type="NCBI Taxonomy" id="529605"/>
    <lineage>
        <taxon>Eukaryota</taxon>
        <taxon>Viridiplantae</taxon>
        <taxon>Streptophyta</taxon>
        <taxon>Embryophyta</taxon>
        <taxon>Tracheophyta</taxon>
        <taxon>Spermatophyta</taxon>
        <taxon>Magnoliopsida</taxon>
        <taxon>eudicotyledons</taxon>
        <taxon>Gunneridae</taxon>
        <taxon>Pentapetalae</taxon>
        <taxon>asterids</taxon>
        <taxon>lamiids</taxon>
        <taxon>Gentianales</taxon>
        <taxon>Rubiaceae</taxon>
        <taxon>Rubioideae</taxon>
        <taxon>Spermacoceae</taxon>
        <taxon>Hedyotis-Oldenlandia complex</taxon>
        <taxon>Oldenlandia</taxon>
    </lineage>
</organism>
<dbReference type="AlphaFoldDB" id="A0AAV1CLQ5"/>
<evidence type="ECO:0000313" key="3">
    <source>
        <dbReference type="Proteomes" id="UP001161247"/>
    </source>
</evidence>
<dbReference type="PANTHER" id="PTHR31111:SF138">
    <property type="entry name" value="F-BOX ASSOCIATED DOMAIN-CONTAINING PROTEIN"/>
    <property type="match status" value="1"/>
</dbReference>